<evidence type="ECO:0000259" key="8">
    <source>
        <dbReference type="PROSITE" id="PS50893"/>
    </source>
</evidence>
<proteinExistence type="predicted"/>
<dbReference type="InterPro" id="IPR027417">
    <property type="entry name" value="P-loop_NTPase"/>
</dbReference>
<evidence type="ECO:0000256" key="1">
    <source>
        <dbReference type="ARBA" id="ARBA00004651"/>
    </source>
</evidence>
<feature type="transmembrane region" description="Helical" evidence="7">
    <location>
        <begin position="283"/>
        <end position="308"/>
    </location>
</feature>
<keyword evidence="4 9" id="KW-0067">ATP-binding</keyword>
<feature type="transmembrane region" description="Helical" evidence="7">
    <location>
        <begin position="256"/>
        <end position="277"/>
    </location>
</feature>
<dbReference type="AlphaFoldDB" id="A0AAU7CF43"/>
<dbReference type="EMBL" id="CP155447">
    <property type="protein sequence ID" value="XBH03695.1"/>
    <property type="molecule type" value="Genomic_DNA"/>
</dbReference>
<dbReference type="GO" id="GO:0005886">
    <property type="term" value="C:plasma membrane"/>
    <property type="evidence" value="ECO:0007669"/>
    <property type="project" value="UniProtKB-SubCell"/>
</dbReference>
<dbReference type="SUPFAM" id="SSF52540">
    <property type="entry name" value="P-loop containing nucleoside triphosphate hydrolases"/>
    <property type="match status" value="1"/>
</dbReference>
<evidence type="ECO:0000256" key="2">
    <source>
        <dbReference type="ARBA" id="ARBA00022692"/>
    </source>
</evidence>
<keyword evidence="5 7" id="KW-1133">Transmembrane helix</keyword>
<name>A0AAU7CF43_9BACT</name>
<evidence type="ECO:0000256" key="4">
    <source>
        <dbReference type="ARBA" id="ARBA00022840"/>
    </source>
</evidence>
<protein>
    <submittedName>
        <fullName evidence="9">ABC transporter ATP-binding protein</fullName>
    </submittedName>
</protein>
<keyword evidence="6 7" id="KW-0472">Membrane</keyword>
<reference evidence="9" key="1">
    <citation type="submission" date="2024-05" db="EMBL/GenBank/DDBJ databases">
        <title>Planctomycetes of the genus Singulisphaera possess chitinolytic capabilities.</title>
        <authorList>
            <person name="Ivanova A."/>
        </authorList>
    </citation>
    <scope>NUCLEOTIDE SEQUENCE</scope>
    <source>
        <strain evidence="9">Ch08T</strain>
    </source>
</reference>
<feature type="transmembrane region" description="Helical" evidence="7">
    <location>
        <begin position="64"/>
        <end position="83"/>
    </location>
</feature>
<sequence length="604" mass="66053">MSSPDAPMPPALSSMWRALKRGYEAEPRLLVVAFGLALLAALPDSLMALWFKLLTDGVLAHQRGVVLGAAAGLGASATATWFLRVMSDRTQRRFRDQVTIALESHVARLQASVVTVEHHERPEYLNRLAVLRDQVFVLDHMYMSLFSTCGWILRLGVTVALLMSIHPALVLLVLFALPTVVSSTWRPGVERAAEEQGAPANRLARHLFVTATTAPPGKEVRVTGIGDRLVADRRAAWERWYGPVAKARWGSAFWHMLAWGIFGAGFLGAVAFVSLGIRATPGNVLLVLAAGSRLSAYIGATVGEIGFLRGFWLDGSRRMAWLEDYAAAMIERSDTPVPVRLSHGIRFEHVFFAYPATERLVLEDIHLDLKPGTVVAIVGENGAGKSTLVKLLCRLYQPTSGRILLDGLELARMPADEWRSRLAGAFQDFFRFEFKARRTIGIGDLSRLDDEPAVVTAVDRAGAEDVVARLKAGLETQLGPTWAEGVEVSFGQWQKFALARGFMRDHPLLLILDEPTAALDAETEHALFERYAAAARAGRSNGSQGAVDGRITILVSHRFSTVRMADLIVVLDGSRVAEVGAHEELMAKGGKYAELYGIQASAYR</sequence>
<dbReference type="PANTHER" id="PTHR24221:SF646">
    <property type="entry name" value="HAEMOLYSIN SECRETION ATP-BINDING PROTEIN"/>
    <property type="match status" value="1"/>
</dbReference>
<evidence type="ECO:0000313" key="9">
    <source>
        <dbReference type="EMBL" id="XBH03695.1"/>
    </source>
</evidence>
<dbReference type="InterPro" id="IPR036640">
    <property type="entry name" value="ABC1_TM_sf"/>
</dbReference>
<accession>A0AAU7CF43</accession>
<dbReference type="PROSITE" id="PS50893">
    <property type="entry name" value="ABC_TRANSPORTER_2"/>
    <property type="match status" value="1"/>
</dbReference>
<feature type="transmembrane region" description="Helical" evidence="7">
    <location>
        <begin position="159"/>
        <end position="181"/>
    </location>
</feature>
<evidence type="ECO:0000256" key="7">
    <source>
        <dbReference type="SAM" id="Phobius"/>
    </source>
</evidence>
<dbReference type="GO" id="GO:0016887">
    <property type="term" value="F:ATP hydrolysis activity"/>
    <property type="evidence" value="ECO:0007669"/>
    <property type="project" value="InterPro"/>
</dbReference>
<dbReference type="Gene3D" id="3.40.50.300">
    <property type="entry name" value="P-loop containing nucleotide triphosphate hydrolases"/>
    <property type="match status" value="1"/>
</dbReference>
<dbReference type="GO" id="GO:0005524">
    <property type="term" value="F:ATP binding"/>
    <property type="evidence" value="ECO:0007669"/>
    <property type="project" value="UniProtKB-KW"/>
</dbReference>
<evidence type="ECO:0000256" key="6">
    <source>
        <dbReference type="ARBA" id="ARBA00023136"/>
    </source>
</evidence>
<dbReference type="PROSITE" id="PS00211">
    <property type="entry name" value="ABC_TRANSPORTER_1"/>
    <property type="match status" value="1"/>
</dbReference>
<keyword evidence="3" id="KW-0547">Nucleotide-binding</keyword>
<keyword evidence="2 7" id="KW-0812">Transmembrane</keyword>
<dbReference type="SUPFAM" id="SSF90123">
    <property type="entry name" value="ABC transporter transmembrane region"/>
    <property type="match status" value="1"/>
</dbReference>
<feature type="domain" description="ABC transporter" evidence="8">
    <location>
        <begin position="345"/>
        <end position="598"/>
    </location>
</feature>
<dbReference type="Gene3D" id="1.20.1560.10">
    <property type="entry name" value="ABC transporter type 1, transmembrane domain"/>
    <property type="match status" value="1"/>
</dbReference>
<dbReference type="RefSeq" id="WP_406696434.1">
    <property type="nucleotide sequence ID" value="NZ_CP155447.1"/>
</dbReference>
<evidence type="ECO:0000256" key="3">
    <source>
        <dbReference type="ARBA" id="ARBA00022741"/>
    </source>
</evidence>
<dbReference type="Pfam" id="PF00005">
    <property type="entry name" value="ABC_tran"/>
    <property type="match status" value="1"/>
</dbReference>
<dbReference type="SMART" id="SM00382">
    <property type="entry name" value="AAA"/>
    <property type="match status" value="1"/>
</dbReference>
<dbReference type="GO" id="GO:0034040">
    <property type="term" value="F:ATPase-coupled lipid transmembrane transporter activity"/>
    <property type="evidence" value="ECO:0007669"/>
    <property type="project" value="TreeGrafter"/>
</dbReference>
<evidence type="ECO:0000256" key="5">
    <source>
        <dbReference type="ARBA" id="ARBA00022989"/>
    </source>
</evidence>
<dbReference type="InterPro" id="IPR003593">
    <property type="entry name" value="AAA+_ATPase"/>
</dbReference>
<comment type="subcellular location">
    <subcellularLocation>
        <location evidence="1">Cell membrane</location>
        <topology evidence="1">Multi-pass membrane protein</topology>
    </subcellularLocation>
</comment>
<dbReference type="PANTHER" id="PTHR24221">
    <property type="entry name" value="ATP-BINDING CASSETTE SUB-FAMILY B"/>
    <property type="match status" value="1"/>
</dbReference>
<organism evidence="9">
    <name type="scientific">Singulisphaera sp. Ch08</name>
    <dbReference type="NCBI Taxonomy" id="3120278"/>
    <lineage>
        <taxon>Bacteria</taxon>
        <taxon>Pseudomonadati</taxon>
        <taxon>Planctomycetota</taxon>
        <taxon>Planctomycetia</taxon>
        <taxon>Isosphaerales</taxon>
        <taxon>Isosphaeraceae</taxon>
        <taxon>Singulisphaera</taxon>
    </lineage>
</organism>
<gene>
    <name evidence="9" type="ORF">V5E97_36130</name>
</gene>
<dbReference type="InterPro" id="IPR017871">
    <property type="entry name" value="ABC_transporter-like_CS"/>
</dbReference>
<dbReference type="InterPro" id="IPR003439">
    <property type="entry name" value="ABC_transporter-like_ATP-bd"/>
</dbReference>
<dbReference type="InterPro" id="IPR039421">
    <property type="entry name" value="Type_1_exporter"/>
</dbReference>